<dbReference type="EMBL" id="CM042886">
    <property type="protein sequence ID" value="KAI4340775.1"/>
    <property type="molecule type" value="Genomic_DNA"/>
</dbReference>
<gene>
    <name evidence="1" type="ORF">MLD38_025582</name>
</gene>
<evidence type="ECO:0000313" key="1">
    <source>
        <dbReference type="EMBL" id="KAI4340775.1"/>
    </source>
</evidence>
<evidence type="ECO:0000313" key="2">
    <source>
        <dbReference type="Proteomes" id="UP001057402"/>
    </source>
</evidence>
<protein>
    <submittedName>
        <fullName evidence="1">Uncharacterized protein</fullName>
    </submittedName>
</protein>
<name>A0ACB9P2Q2_9MYRT</name>
<sequence>MKLEALLKTCVAAVAFGEAEVCCLQRYDVPLLLPLGWSSSPVATATVFTIHTKDVGRWRQWRSFFLIELLPPSNEVPPLLSSFQRILQLPGSLKDDFCVEAVGRQNSSPSSVCHGCCQDIFIADDHLILPKFLGQVWRRVRG</sequence>
<proteinExistence type="predicted"/>
<keyword evidence="2" id="KW-1185">Reference proteome</keyword>
<comment type="caution">
    <text evidence="1">The sequence shown here is derived from an EMBL/GenBank/DDBJ whole genome shotgun (WGS) entry which is preliminary data.</text>
</comment>
<accession>A0ACB9P2Q2</accession>
<dbReference type="Proteomes" id="UP001057402">
    <property type="component" value="Chromosome 7"/>
</dbReference>
<organism evidence="1 2">
    <name type="scientific">Melastoma candidum</name>
    <dbReference type="NCBI Taxonomy" id="119954"/>
    <lineage>
        <taxon>Eukaryota</taxon>
        <taxon>Viridiplantae</taxon>
        <taxon>Streptophyta</taxon>
        <taxon>Embryophyta</taxon>
        <taxon>Tracheophyta</taxon>
        <taxon>Spermatophyta</taxon>
        <taxon>Magnoliopsida</taxon>
        <taxon>eudicotyledons</taxon>
        <taxon>Gunneridae</taxon>
        <taxon>Pentapetalae</taxon>
        <taxon>rosids</taxon>
        <taxon>malvids</taxon>
        <taxon>Myrtales</taxon>
        <taxon>Melastomataceae</taxon>
        <taxon>Melastomatoideae</taxon>
        <taxon>Melastomateae</taxon>
        <taxon>Melastoma</taxon>
    </lineage>
</organism>
<reference evidence="2" key="1">
    <citation type="journal article" date="2023" name="Front. Plant Sci.">
        <title>Chromosomal-level genome assembly of Melastoma candidum provides insights into trichome evolution.</title>
        <authorList>
            <person name="Zhong Y."/>
            <person name="Wu W."/>
            <person name="Sun C."/>
            <person name="Zou P."/>
            <person name="Liu Y."/>
            <person name="Dai S."/>
            <person name="Zhou R."/>
        </authorList>
    </citation>
    <scope>NUCLEOTIDE SEQUENCE [LARGE SCALE GENOMIC DNA]</scope>
</reference>